<dbReference type="PANTHER" id="PTHR21119:SF5">
    <property type="entry name" value="C2 DOMAIN-CONTAINING PROTEIN"/>
    <property type="match status" value="1"/>
</dbReference>
<dbReference type="EMBL" id="MUJZ01056411">
    <property type="protein sequence ID" value="OTF72386.1"/>
    <property type="molecule type" value="Genomic_DNA"/>
</dbReference>
<evidence type="ECO:0008006" key="3">
    <source>
        <dbReference type="Google" id="ProtNLM"/>
    </source>
</evidence>
<evidence type="ECO:0000313" key="2">
    <source>
        <dbReference type="Proteomes" id="UP000194236"/>
    </source>
</evidence>
<protein>
    <recommendedName>
        <fullName evidence="3">Phorbol-ester/DAG-type domain-containing protein</fullName>
    </recommendedName>
</protein>
<evidence type="ECO:0000313" key="1">
    <source>
        <dbReference type="EMBL" id="OTF72386.1"/>
    </source>
</evidence>
<dbReference type="Proteomes" id="UP000194236">
    <property type="component" value="Unassembled WGS sequence"/>
</dbReference>
<gene>
    <name evidence="1" type="ORF">BLA29_011210</name>
</gene>
<accession>A0A1Y3AYA9</accession>
<proteinExistence type="predicted"/>
<dbReference type="PANTHER" id="PTHR21119">
    <property type="entry name" value="C2 DOMAIN-CONTAINING PROTEIN"/>
    <property type="match status" value="1"/>
</dbReference>
<comment type="caution">
    <text evidence="1">The sequence shown here is derived from an EMBL/GenBank/DDBJ whole genome shotgun (WGS) entry which is preliminary data.</text>
</comment>
<dbReference type="InterPro" id="IPR039934">
    <property type="entry name" value="C2CD2/C2CD2L"/>
</dbReference>
<sequence>MPKEILHRKELKIKESFGNLSQTSTRTFMHEDSLLIMELNEKGILKHVVVPMDDLDKVKRRKGIKLHLYKDHLFIAKHVPSSKLCHICCKKFAFRLGKQAYQCRGEFFFGFFK</sequence>
<name>A0A1Y3AYA9_EURMA</name>
<keyword evidence="2" id="KW-1185">Reference proteome</keyword>
<reference evidence="1 2" key="1">
    <citation type="submission" date="2017-03" db="EMBL/GenBank/DDBJ databases">
        <title>Genome Survey of Euroglyphus maynei.</title>
        <authorList>
            <person name="Arlian L.G."/>
            <person name="Morgan M.S."/>
            <person name="Rider S.D."/>
        </authorList>
    </citation>
    <scope>NUCLEOTIDE SEQUENCE [LARGE SCALE GENOMIC DNA]</scope>
    <source>
        <strain evidence="1">Arlian Lab</strain>
        <tissue evidence="1">Whole body</tissue>
    </source>
</reference>
<dbReference type="SUPFAM" id="SSF57889">
    <property type="entry name" value="Cysteine-rich domain"/>
    <property type="match status" value="1"/>
</dbReference>
<dbReference type="Gene3D" id="3.30.60.20">
    <property type="match status" value="1"/>
</dbReference>
<organism evidence="1 2">
    <name type="scientific">Euroglyphus maynei</name>
    <name type="common">Mayne's house dust mite</name>
    <dbReference type="NCBI Taxonomy" id="6958"/>
    <lineage>
        <taxon>Eukaryota</taxon>
        <taxon>Metazoa</taxon>
        <taxon>Ecdysozoa</taxon>
        <taxon>Arthropoda</taxon>
        <taxon>Chelicerata</taxon>
        <taxon>Arachnida</taxon>
        <taxon>Acari</taxon>
        <taxon>Acariformes</taxon>
        <taxon>Sarcoptiformes</taxon>
        <taxon>Astigmata</taxon>
        <taxon>Psoroptidia</taxon>
        <taxon>Analgoidea</taxon>
        <taxon>Pyroglyphidae</taxon>
        <taxon>Pyroglyphinae</taxon>
        <taxon>Euroglyphus</taxon>
    </lineage>
</organism>
<dbReference type="OrthoDB" id="9976063at2759"/>
<dbReference type="AlphaFoldDB" id="A0A1Y3AYA9"/>
<dbReference type="InterPro" id="IPR046349">
    <property type="entry name" value="C1-like_sf"/>
</dbReference>